<name>A0A166L7V9_9AGAM</name>
<dbReference type="Proteomes" id="UP000076532">
    <property type="component" value="Unassembled WGS sequence"/>
</dbReference>
<evidence type="ECO:0000313" key="1">
    <source>
        <dbReference type="EMBL" id="KZP22669.1"/>
    </source>
</evidence>
<dbReference type="AlphaFoldDB" id="A0A166L7V9"/>
<protein>
    <submittedName>
        <fullName evidence="1">Uncharacterized protein</fullName>
    </submittedName>
</protein>
<dbReference type="EMBL" id="KV417538">
    <property type="protein sequence ID" value="KZP22669.1"/>
    <property type="molecule type" value="Genomic_DNA"/>
</dbReference>
<keyword evidence="2" id="KW-1185">Reference proteome</keyword>
<organism evidence="1 2">
    <name type="scientific">Athelia psychrophila</name>
    <dbReference type="NCBI Taxonomy" id="1759441"/>
    <lineage>
        <taxon>Eukaryota</taxon>
        <taxon>Fungi</taxon>
        <taxon>Dikarya</taxon>
        <taxon>Basidiomycota</taxon>
        <taxon>Agaricomycotina</taxon>
        <taxon>Agaricomycetes</taxon>
        <taxon>Agaricomycetidae</taxon>
        <taxon>Atheliales</taxon>
        <taxon>Atheliaceae</taxon>
        <taxon>Athelia</taxon>
    </lineage>
</organism>
<evidence type="ECO:0000313" key="2">
    <source>
        <dbReference type="Proteomes" id="UP000076532"/>
    </source>
</evidence>
<proteinExistence type="predicted"/>
<sequence length="66" mass="7432">MAHYDTSNTRGGEINNVGRDLVSARDIYHVSHYHLNFYNSSPAAVARELRLGTHLHTNFKSNNSCT</sequence>
<accession>A0A166L7V9</accession>
<gene>
    <name evidence="1" type="ORF">FIBSPDRAFT_859428</name>
</gene>
<reference evidence="1 2" key="1">
    <citation type="journal article" date="2016" name="Mol. Biol. Evol.">
        <title>Comparative Genomics of Early-Diverging Mushroom-Forming Fungi Provides Insights into the Origins of Lignocellulose Decay Capabilities.</title>
        <authorList>
            <person name="Nagy L.G."/>
            <person name="Riley R."/>
            <person name="Tritt A."/>
            <person name="Adam C."/>
            <person name="Daum C."/>
            <person name="Floudas D."/>
            <person name="Sun H."/>
            <person name="Yadav J.S."/>
            <person name="Pangilinan J."/>
            <person name="Larsson K.H."/>
            <person name="Matsuura K."/>
            <person name="Barry K."/>
            <person name="Labutti K."/>
            <person name="Kuo R."/>
            <person name="Ohm R.A."/>
            <person name="Bhattacharya S.S."/>
            <person name="Shirouzu T."/>
            <person name="Yoshinaga Y."/>
            <person name="Martin F.M."/>
            <person name="Grigoriev I.V."/>
            <person name="Hibbett D.S."/>
        </authorList>
    </citation>
    <scope>NUCLEOTIDE SEQUENCE [LARGE SCALE GENOMIC DNA]</scope>
    <source>
        <strain evidence="1 2">CBS 109695</strain>
    </source>
</reference>